<dbReference type="PANTHER" id="PTHR37422:SF13">
    <property type="entry name" value="LIPOPOLYSACCHARIDE BIOSYNTHESIS PROTEIN PA4999-RELATED"/>
    <property type="match status" value="1"/>
</dbReference>
<dbReference type="InterPro" id="IPR051533">
    <property type="entry name" value="WaaL-like"/>
</dbReference>
<dbReference type="GO" id="GO:0016020">
    <property type="term" value="C:membrane"/>
    <property type="evidence" value="ECO:0007669"/>
    <property type="project" value="UniProtKB-SubCell"/>
</dbReference>
<dbReference type="AlphaFoldDB" id="A0A0G0RWT9"/>
<proteinExistence type="predicted"/>
<keyword evidence="3 5" id="KW-1133">Transmembrane helix</keyword>
<dbReference type="InterPro" id="IPR007016">
    <property type="entry name" value="O-antigen_ligase-rel_domated"/>
</dbReference>
<feature type="transmembrane region" description="Helical" evidence="5">
    <location>
        <begin position="354"/>
        <end position="370"/>
    </location>
</feature>
<comment type="caution">
    <text evidence="7">The sequence shown here is derived from an EMBL/GenBank/DDBJ whole genome shotgun (WGS) entry which is preliminary data.</text>
</comment>
<feature type="transmembrane region" description="Helical" evidence="5">
    <location>
        <begin position="376"/>
        <end position="393"/>
    </location>
</feature>
<comment type="subcellular location">
    <subcellularLocation>
        <location evidence="1">Membrane</location>
        <topology evidence="1">Multi-pass membrane protein</topology>
    </subcellularLocation>
</comment>
<evidence type="ECO:0000256" key="2">
    <source>
        <dbReference type="ARBA" id="ARBA00022692"/>
    </source>
</evidence>
<protein>
    <recommendedName>
        <fullName evidence="6">O-antigen ligase-related domain-containing protein</fullName>
    </recommendedName>
</protein>
<name>A0A0G0RWT9_9BACT</name>
<feature type="transmembrane region" description="Helical" evidence="5">
    <location>
        <begin position="63"/>
        <end position="85"/>
    </location>
</feature>
<feature type="domain" description="O-antigen ligase-related" evidence="6">
    <location>
        <begin position="198"/>
        <end position="336"/>
    </location>
</feature>
<feature type="transmembrane region" description="Helical" evidence="5">
    <location>
        <begin position="216"/>
        <end position="248"/>
    </location>
</feature>
<evidence type="ECO:0000259" key="6">
    <source>
        <dbReference type="Pfam" id="PF04932"/>
    </source>
</evidence>
<feature type="transmembrane region" description="Helical" evidence="5">
    <location>
        <begin position="193"/>
        <end position="210"/>
    </location>
</feature>
<keyword evidence="4 5" id="KW-0472">Membrane</keyword>
<evidence type="ECO:0000256" key="5">
    <source>
        <dbReference type="SAM" id="Phobius"/>
    </source>
</evidence>
<feature type="transmembrane region" description="Helical" evidence="5">
    <location>
        <begin position="275"/>
        <end position="292"/>
    </location>
</feature>
<dbReference type="EMBL" id="LBYQ01000020">
    <property type="protein sequence ID" value="KKR54396.1"/>
    <property type="molecule type" value="Genomic_DNA"/>
</dbReference>
<reference evidence="7 8" key="1">
    <citation type="journal article" date="2015" name="Nature">
        <title>rRNA introns, odd ribosomes, and small enigmatic genomes across a large radiation of phyla.</title>
        <authorList>
            <person name="Brown C.T."/>
            <person name="Hug L.A."/>
            <person name="Thomas B.C."/>
            <person name="Sharon I."/>
            <person name="Castelle C.J."/>
            <person name="Singh A."/>
            <person name="Wilkins M.J."/>
            <person name="Williams K.H."/>
            <person name="Banfield J.F."/>
        </authorList>
    </citation>
    <scope>NUCLEOTIDE SEQUENCE [LARGE SCALE GENOMIC DNA]</scope>
</reference>
<accession>A0A0G0RWT9</accession>
<feature type="transmembrane region" description="Helical" evidence="5">
    <location>
        <begin position="91"/>
        <end position="114"/>
    </location>
</feature>
<dbReference type="Pfam" id="PF04932">
    <property type="entry name" value="Wzy_C"/>
    <property type="match status" value="1"/>
</dbReference>
<feature type="transmembrane region" description="Helical" evidence="5">
    <location>
        <begin position="126"/>
        <end position="150"/>
    </location>
</feature>
<evidence type="ECO:0000313" key="8">
    <source>
        <dbReference type="Proteomes" id="UP000034489"/>
    </source>
</evidence>
<organism evidence="7 8">
    <name type="scientific">Candidatus Curtissbacteria bacterium GW2011_GWA1_40_24</name>
    <dbReference type="NCBI Taxonomy" id="1618406"/>
    <lineage>
        <taxon>Bacteria</taxon>
        <taxon>Candidatus Curtissiibacteriota</taxon>
    </lineage>
</organism>
<dbReference type="Proteomes" id="UP000034489">
    <property type="component" value="Unassembled WGS sequence"/>
</dbReference>
<evidence type="ECO:0000256" key="4">
    <source>
        <dbReference type="ARBA" id="ARBA00023136"/>
    </source>
</evidence>
<evidence type="ECO:0000256" key="1">
    <source>
        <dbReference type="ARBA" id="ARBA00004141"/>
    </source>
</evidence>
<dbReference type="PANTHER" id="PTHR37422">
    <property type="entry name" value="TEICHURONIC ACID BIOSYNTHESIS PROTEIN TUAE"/>
    <property type="match status" value="1"/>
</dbReference>
<evidence type="ECO:0000256" key="3">
    <source>
        <dbReference type="ARBA" id="ARBA00022989"/>
    </source>
</evidence>
<feature type="transmembrane region" description="Helical" evidence="5">
    <location>
        <begin position="162"/>
        <end position="181"/>
    </location>
</feature>
<evidence type="ECO:0000313" key="7">
    <source>
        <dbReference type="EMBL" id="KKR54396.1"/>
    </source>
</evidence>
<feature type="transmembrane region" description="Helical" evidence="5">
    <location>
        <begin position="32"/>
        <end position="51"/>
    </location>
</feature>
<gene>
    <name evidence="7" type="ORF">UT92_C0020G0007</name>
</gene>
<sequence length="399" mass="44940">MEQLELLLVAAIASAILGQLVRIPIFGQEGWFTASDIFVLILAIVFLFYFFFNKIAIIIPKKLMLPVAIFSLFAASSTVFALNQFSAKEILISSFFLIRFLLYFSVMIITLNVVKRERIEKWINIFFATGTILVFLGLVQLLFVPNLLFLTPYGWDPHQTRIVSSFLDPNFIGIVFVFLASFSFSKYLYRKNLSLLLIFLSSSVAVFLTFSRSSYLAFLCALAVIGILKSFKITSLAILIFFLSFIFIPQARERVAGAITFDETTKARIESWQKALLVFKDHFLIGVGFNTYRYSQARYGFFENNQSLGGHSGAGSDSSLLLVAATTGVFGLGAFMWIFISIYTTVAKSSKRSFIALGALASFIGLVVHSQFVNSLFFPQIMLLFWFFVGIVSREDNLR</sequence>
<feature type="transmembrane region" description="Helical" evidence="5">
    <location>
        <begin position="320"/>
        <end position="342"/>
    </location>
</feature>
<keyword evidence="2 5" id="KW-0812">Transmembrane</keyword>